<feature type="compositionally biased region" description="Acidic residues" evidence="1">
    <location>
        <begin position="147"/>
        <end position="156"/>
    </location>
</feature>
<dbReference type="OrthoDB" id="3010994at2759"/>
<keyword evidence="3" id="KW-1185">Reference proteome</keyword>
<dbReference type="Proteomes" id="UP000001194">
    <property type="component" value="Unassembled WGS sequence"/>
</dbReference>
<evidence type="ECO:0000313" key="3">
    <source>
        <dbReference type="Proteomes" id="UP000001194"/>
    </source>
</evidence>
<gene>
    <name evidence="2" type="ORF">LACBIDRAFT_331995</name>
</gene>
<evidence type="ECO:0000256" key="1">
    <source>
        <dbReference type="SAM" id="MobiDB-lite"/>
    </source>
</evidence>
<feature type="region of interest" description="Disordered" evidence="1">
    <location>
        <begin position="352"/>
        <end position="371"/>
    </location>
</feature>
<dbReference type="EMBL" id="DS547128">
    <property type="protein sequence ID" value="EDR02826.1"/>
    <property type="molecule type" value="Genomic_DNA"/>
</dbReference>
<proteinExistence type="predicted"/>
<dbReference type="InParanoid" id="B0DR81"/>
<dbReference type="KEGG" id="lbc:LACBIDRAFT_331995"/>
<dbReference type="GeneID" id="6082161"/>
<evidence type="ECO:0000313" key="2">
    <source>
        <dbReference type="EMBL" id="EDR02826.1"/>
    </source>
</evidence>
<dbReference type="RefSeq" id="XP_001886536.1">
    <property type="nucleotide sequence ID" value="XM_001886501.1"/>
</dbReference>
<dbReference type="AlphaFoldDB" id="B0DR81"/>
<protein>
    <submittedName>
        <fullName evidence="2">Predicted protein</fullName>
    </submittedName>
</protein>
<accession>B0DR81</accession>
<name>B0DR81_LACBS</name>
<organism evidence="3">
    <name type="scientific">Laccaria bicolor (strain S238N-H82 / ATCC MYA-4686)</name>
    <name type="common">Bicoloured deceiver</name>
    <name type="synonym">Laccaria laccata var. bicolor</name>
    <dbReference type="NCBI Taxonomy" id="486041"/>
    <lineage>
        <taxon>Eukaryota</taxon>
        <taxon>Fungi</taxon>
        <taxon>Dikarya</taxon>
        <taxon>Basidiomycota</taxon>
        <taxon>Agaricomycotina</taxon>
        <taxon>Agaricomycetes</taxon>
        <taxon>Agaricomycetidae</taxon>
        <taxon>Agaricales</taxon>
        <taxon>Agaricineae</taxon>
        <taxon>Hydnangiaceae</taxon>
        <taxon>Laccaria</taxon>
    </lineage>
</organism>
<sequence>MSVPSAAFKQFEKRLALLKTLTSKIPTTVPLAKQEDRIYEIFQKIPVPGPENNDPDLTPSFVFNRRMDILFGEDVRDENGRLKYILRGKYGMDLVVNYFTSSLATATFGLGTAMVKLERLIKELEFLCASSSTQSAPKKRKSATVEEYNEDEDEDFQPPKQKRASASPEAGPALVSTIVYEKVWASACTTFWTLPRICQIVDPFRIFHLCFPEKLRPYLYRLSHKRFSTDLQSRAHKLDCRPPSRTYNTTCYWRHFHAKHFPIDNHLLKVNNELDKVVCRLDIAIIKSSPGTNASLDLEIGWFRRLDKEVPIKARLGNKELKVQALIQAVERHLIRIAKAAQQLGSPELTLEQNNYTHPRPSSDSDVDSDADMELAY</sequence>
<feature type="region of interest" description="Disordered" evidence="1">
    <location>
        <begin position="138"/>
        <end position="168"/>
    </location>
</feature>
<reference evidence="2 3" key="1">
    <citation type="journal article" date="2008" name="Nature">
        <title>The genome of Laccaria bicolor provides insights into mycorrhizal symbiosis.</title>
        <authorList>
            <person name="Martin F."/>
            <person name="Aerts A."/>
            <person name="Ahren D."/>
            <person name="Brun A."/>
            <person name="Danchin E.G.J."/>
            <person name="Duchaussoy F."/>
            <person name="Gibon J."/>
            <person name="Kohler A."/>
            <person name="Lindquist E."/>
            <person name="Pereda V."/>
            <person name="Salamov A."/>
            <person name="Shapiro H.J."/>
            <person name="Wuyts J."/>
            <person name="Blaudez D."/>
            <person name="Buee M."/>
            <person name="Brokstein P."/>
            <person name="Canbaeck B."/>
            <person name="Cohen D."/>
            <person name="Courty P.E."/>
            <person name="Coutinho P.M."/>
            <person name="Delaruelle C."/>
            <person name="Detter J.C."/>
            <person name="Deveau A."/>
            <person name="DiFazio S."/>
            <person name="Duplessis S."/>
            <person name="Fraissinet-Tachet L."/>
            <person name="Lucic E."/>
            <person name="Frey-Klett P."/>
            <person name="Fourrey C."/>
            <person name="Feussner I."/>
            <person name="Gay G."/>
            <person name="Grimwood J."/>
            <person name="Hoegger P.J."/>
            <person name="Jain P."/>
            <person name="Kilaru S."/>
            <person name="Labbe J."/>
            <person name="Lin Y.C."/>
            <person name="Legue V."/>
            <person name="Le Tacon F."/>
            <person name="Marmeisse R."/>
            <person name="Melayah D."/>
            <person name="Montanini B."/>
            <person name="Muratet M."/>
            <person name="Nehls U."/>
            <person name="Niculita-Hirzel H."/>
            <person name="Oudot-Le Secq M.P."/>
            <person name="Peter M."/>
            <person name="Quesneville H."/>
            <person name="Rajashekar B."/>
            <person name="Reich M."/>
            <person name="Rouhier N."/>
            <person name="Schmutz J."/>
            <person name="Yin T."/>
            <person name="Chalot M."/>
            <person name="Henrissat B."/>
            <person name="Kuees U."/>
            <person name="Lucas S."/>
            <person name="Van de Peer Y."/>
            <person name="Podila G.K."/>
            <person name="Polle A."/>
            <person name="Pukkila P.J."/>
            <person name="Richardson P.M."/>
            <person name="Rouze P."/>
            <person name="Sanders I.R."/>
            <person name="Stajich J.E."/>
            <person name="Tunlid A."/>
            <person name="Tuskan G."/>
            <person name="Grigoriev I.V."/>
        </authorList>
    </citation>
    <scope>NUCLEOTIDE SEQUENCE [LARGE SCALE GENOMIC DNA]</scope>
    <source>
        <strain evidence="3">S238N-H82 / ATCC MYA-4686</strain>
    </source>
</reference>
<dbReference type="HOGENOM" id="CLU_733769_0_0_1"/>